<sequence length="150" mass="17228">MESDGKGVRGLAVVAHNEKHVELLARLMRAEAEGDGQLGMLMVGNVGVNRVLADCLDFMEINDLEDMVFQRPGGFEATMKGYFYQRVREKDKQLARRVIRGERFHPAENSLWFFMPEGDCPPQWYGQWNTGRFKSHCFFAPLPEVCPRVF</sequence>
<dbReference type="InterPro" id="IPR042047">
    <property type="entry name" value="SleB_dom1"/>
</dbReference>
<dbReference type="STRING" id="889306.KP78_11520"/>
<dbReference type="Pfam" id="PF07486">
    <property type="entry name" value="Hydrolase_2"/>
    <property type="match status" value="1"/>
</dbReference>
<dbReference type="InterPro" id="IPR011105">
    <property type="entry name" value="Cell_wall_hydrolase_SleB"/>
</dbReference>
<dbReference type="GO" id="GO:0016787">
    <property type="term" value="F:hydrolase activity"/>
    <property type="evidence" value="ECO:0007669"/>
    <property type="project" value="UniProtKB-KW"/>
</dbReference>
<dbReference type="Proteomes" id="UP000031938">
    <property type="component" value="Unassembled WGS sequence"/>
</dbReference>
<protein>
    <submittedName>
        <fullName evidence="2">Cell wall hydrolase</fullName>
    </submittedName>
</protein>
<comment type="caution">
    <text evidence="2">The sequence shown here is derived from an EMBL/GenBank/DDBJ whole genome shotgun (WGS) entry which is preliminary data.</text>
</comment>
<reference evidence="2 3" key="1">
    <citation type="submission" date="2015-01" db="EMBL/GenBank/DDBJ databases">
        <title>Genome sequencing of Jeotgalibacillus soli.</title>
        <authorList>
            <person name="Goh K.M."/>
            <person name="Chan K.-G."/>
            <person name="Yaakop A.S."/>
            <person name="Ee R."/>
            <person name="Gan H.M."/>
            <person name="Chan C.S."/>
        </authorList>
    </citation>
    <scope>NUCLEOTIDE SEQUENCE [LARGE SCALE GENOMIC DNA]</scope>
    <source>
        <strain evidence="2 3">P9</strain>
    </source>
</reference>
<dbReference type="Gene3D" id="1.10.10.2520">
    <property type="entry name" value="Cell wall hydrolase SleB, domain 1"/>
    <property type="match status" value="1"/>
</dbReference>
<proteinExistence type="predicted"/>
<name>A0A0C2S6M4_9BACL</name>
<organism evidence="2 3">
    <name type="scientific">Jeotgalibacillus soli</name>
    <dbReference type="NCBI Taxonomy" id="889306"/>
    <lineage>
        <taxon>Bacteria</taxon>
        <taxon>Bacillati</taxon>
        <taxon>Bacillota</taxon>
        <taxon>Bacilli</taxon>
        <taxon>Bacillales</taxon>
        <taxon>Caryophanaceae</taxon>
        <taxon>Jeotgalibacillus</taxon>
    </lineage>
</organism>
<evidence type="ECO:0000313" key="2">
    <source>
        <dbReference type="EMBL" id="KIL49684.1"/>
    </source>
</evidence>
<keyword evidence="3" id="KW-1185">Reference proteome</keyword>
<evidence type="ECO:0000313" key="3">
    <source>
        <dbReference type="Proteomes" id="UP000031938"/>
    </source>
</evidence>
<dbReference type="EMBL" id="JXRP01000009">
    <property type="protein sequence ID" value="KIL49684.1"/>
    <property type="molecule type" value="Genomic_DNA"/>
</dbReference>
<keyword evidence="2" id="KW-0378">Hydrolase</keyword>
<dbReference type="PATRIC" id="fig|889306.3.peg.1158"/>
<feature type="domain" description="Cell wall hydrolase SleB" evidence="1">
    <location>
        <begin position="34"/>
        <end position="139"/>
    </location>
</feature>
<gene>
    <name evidence="2" type="ORF">KP78_11520</name>
</gene>
<evidence type="ECO:0000259" key="1">
    <source>
        <dbReference type="Pfam" id="PF07486"/>
    </source>
</evidence>
<dbReference type="AlphaFoldDB" id="A0A0C2S6M4"/>
<accession>A0A0C2S6M4</accession>